<evidence type="ECO:0000256" key="1">
    <source>
        <dbReference type="SAM" id="MobiDB-lite"/>
    </source>
</evidence>
<gene>
    <name evidence="3" type="ORF">GCK32_009803</name>
</gene>
<dbReference type="EMBL" id="WIXE01004380">
    <property type="protein sequence ID" value="KAK5983092.1"/>
    <property type="molecule type" value="Genomic_DNA"/>
</dbReference>
<dbReference type="AlphaFoldDB" id="A0AAN8FQB9"/>
<feature type="chain" id="PRO_5042962631" evidence="2">
    <location>
        <begin position="19"/>
        <end position="60"/>
    </location>
</feature>
<evidence type="ECO:0000313" key="3">
    <source>
        <dbReference type="EMBL" id="KAK5983092.1"/>
    </source>
</evidence>
<accession>A0AAN8FQB9</accession>
<keyword evidence="2" id="KW-0732">Signal</keyword>
<protein>
    <submittedName>
        <fullName evidence="3">Uncharacterized protein</fullName>
    </submittedName>
</protein>
<feature type="region of interest" description="Disordered" evidence="1">
    <location>
        <begin position="40"/>
        <end position="60"/>
    </location>
</feature>
<dbReference type="Proteomes" id="UP001331761">
    <property type="component" value="Unassembled WGS sequence"/>
</dbReference>
<evidence type="ECO:0000313" key="4">
    <source>
        <dbReference type="Proteomes" id="UP001331761"/>
    </source>
</evidence>
<sequence length="60" mass="6890">MNILTVVILAVIVLAVSAQWWGEDHSHSYSHERQHLFSRAHVGRVSPHHPGLESIGWRRK</sequence>
<name>A0AAN8FQB9_TRICO</name>
<organism evidence="3 4">
    <name type="scientific">Trichostrongylus colubriformis</name>
    <name type="common">Black scour worm</name>
    <dbReference type="NCBI Taxonomy" id="6319"/>
    <lineage>
        <taxon>Eukaryota</taxon>
        <taxon>Metazoa</taxon>
        <taxon>Ecdysozoa</taxon>
        <taxon>Nematoda</taxon>
        <taxon>Chromadorea</taxon>
        <taxon>Rhabditida</taxon>
        <taxon>Rhabditina</taxon>
        <taxon>Rhabditomorpha</taxon>
        <taxon>Strongyloidea</taxon>
        <taxon>Trichostrongylidae</taxon>
        <taxon>Trichostrongylus</taxon>
    </lineage>
</organism>
<proteinExistence type="predicted"/>
<reference evidence="3 4" key="1">
    <citation type="submission" date="2019-10" db="EMBL/GenBank/DDBJ databases">
        <title>Assembly and Annotation for the nematode Trichostrongylus colubriformis.</title>
        <authorList>
            <person name="Martin J."/>
        </authorList>
    </citation>
    <scope>NUCLEOTIDE SEQUENCE [LARGE SCALE GENOMIC DNA]</scope>
    <source>
        <strain evidence="3">G859</strain>
        <tissue evidence="3">Whole worm</tissue>
    </source>
</reference>
<evidence type="ECO:0000256" key="2">
    <source>
        <dbReference type="SAM" id="SignalP"/>
    </source>
</evidence>
<keyword evidence="4" id="KW-1185">Reference proteome</keyword>
<feature type="signal peptide" evidence="2">
    <location>
        <begin position="1"/>
        <end position="18"/>
    </location>
</feature>
<comment type="caution">
    <text evidence="3">The sequence shown here is derived from an EMBL/GenBank/DDBJ whole genome shotgun (WGS) entry which is preliminary data.</text>
</comment>